<dbReference type="InterPro" id="IPR029063">
    <property type="entry name" value="SAM-dependent_MTases_sf"/>
</dbReference>
<reference evidence="2" key="1">
    <citation type="submission" date="2020-05" db="EMBL/GenBank/DDBJ databases">
        <title>Phylogenomic resolution of chytrid fungi.</title>
        <authorList>
            <person name="Stajich J.E."/>
            <person name="Amses K."/>
            <person name="Simmons R."/>
            <person name="Seto K."/>
            <person name="Myers J."/>
            <person name="Bonds A."/>
            <person name="Quandt C.A."/>
            <person name="Barry K."/>
            <person name="Liu P."/>
            <person name="Grigoriev I."/>
            <person name="Longcore J.E."/>
            <person name="James T.Y."/>
        </authorList>
    </citation>
    <scope>NUCLEOTIDE SEQUENCE</scope>
    <source>
        <strain evidence="2">JEL0379</strain>
    </source>
</reference>
<organism evidence="2 3">
    <name type="scientific">Geranomyces variabilis</name>
    <dbReference type="NCBI Taxonomy" id="109894"/>
    <lineage>
        <taxon>Eukaryota</taxon>
        <taxon>Fungi</taxon>
        <taxon>Fungi incertae sedis</taxon>
        <taxon>Chytridiomycota</taxon>
        <taxon>Chytridiomycota incertae sedis</taxon>
        <taxon>Chytridiomycetes</taxon>
        <taxon>Spizellomycetales</taxon>
        <taxon>Powellomycetaceae</taxon>
        <taxon>Geranomyces</taxon>
    </lineage>
</organism>
<dbReference type="PANTHER" id="PTHR34203:SF13">
    <property type="entry name" value="EXPRESSED PROTEIN"/>
    <property type="match status" value="1"/>
</dbReference>
<dbReference type="PANTHER" id="PTHR34203">
    <property type="entry name" value="METHYLTRANSFERASE, FKBM FAMILY PROTEIN"/>
    <property type="match status" value="1"/>
</dbReference>
<dbReference type="Pfam" id="PF05050">
    <property type="entry name" value="Methyltransf_21"/>
    <property type="match status" value="1"/>
</dbReference>
<keyword evidence="3" id="KW-1185">Reference proteome</keyword>
<evidence type="ECO:0000259" key="1">
    <source>
        <dbReference type="Pfam" id="PF05050"/>
    </source>
</evidence>
<dbReference type="AlphaFoldDB" id="A0AAD5TGQ8"/>
<accession>A0AAD5TGQ8</accession>
<evidence type="ECO:0000313" key="3">
    <source>
        <dbReference type="Proteomes" id="UP001212152"/>
    </source>
</evidence>
<gene>
    <name evidence="2" type="ORF">HDU87_001473</name>
</gene>
<name>A0AAD5TGQ8_9FUNG</name>
<evidence type="ECO:0000313" key="2">
    <source>
        <dbReference type="EMBL" id="KAJ3167754.1"/>
    </source>
</evidence>
<sequence length="412" mass="45246">MRSKTIVPRQRLLLVCITAVAFALLVFLESVRRTNSITTADANGCVLQHIQAPTNSGSDLDSAVSVRSRAHVEQASFCNLLAQLTFAEHLVVPEIQFEGGVPYSLYVYNAGNTVSSDIIATKVWEAEGTRQALWALKLVETMRGKDRAGFLDIGANIGWWSLAVAAHDYKVAAVEASPRNQAIFRHSLCDMDSKLAVNVDLYAMGVGSEEDVCEVLVHRGNTGNAMLRCQKTIAPTETRLFGSSEPHPVPGAGRDVMFDYQATVRINTLDQLFGNNGGNLQIGAFGVMKLDVEGLEPAVVLGGDKEFFANGNGPPLVLMEFNRYMLSTAGRDPADILKMWAKHGYSISLEVFFPEAPAFTEDKVTTAAVFSKFGKSKFVDPVQLDEWARDTPFKDVFVIHNDFLKHVHNQQF</sequence>
<comment type="caution">
    <text evidence="2">The sequence shown here is derived from an EMBL/GenBank/DDBJ whole genome shotgun (WGS) entry which is preliminary data.</text>
</comment>
<proteinExistence type="predicted"/>
<dbReference type="Proteomes" id="UP001212152">
    <property type="component" value="Unassembled WGS sequence"/>
</dbReference>
<dbReference type="NCBIfam" id="TIGR01444">
    <property type="entry name" value="fkbM_fam"/>
    <property type="match status" value="1"/>
</dbReference>
<dbReference type="InterPro" id="IPR052514">
    <property type="entry name" value="SAM-dependent_MTase"/>
</dbReference>
<dbReference type="EMBL" id="JADGJQ010000134">
    <property type="protein sequence ID" value="KAJ3167754.1"/>
    <property type="molecule type" value="Genomic_DNA"/>
</dbReference>
<dbReference type="Gene3D" id="3.40.50.150">
    <property type="entry name" value="Vaccinia Virus protein VP39"/>
    <property type="match status" value="1"/>
</dbReference>
<dbReference type="SUPFAM" id="SSF53335">
    <property type="entry name" value="S-adenosyl-L-methionine-dependent methyltransferases"/>
    <property type="match status" value="1"/>
</dbReference>
<feature type="domain" description="Methyltransferase FkbM" evidence="1">
    <location>
        <begin position="152"/>
        <end position="346"/>
    </location>
</feature>
<protein>
    <recommendedName>
        <fullName evidence="1">Methyltransferase FkbM domain-containing protein</fullName>
    </recommendedName>
</protein>
<dbReference type="InterPro" id="IPR006342">
    <property type="entry name" value="FkbM_mtfrase"/>
</dbReference>